<dbReference type="GO" id="GO:0016798">
    <property type="term" value="F:hydrolase activity, acting on glycosyl bonds"/>
    <property type="evidence" value="ECO:0007669"/>
    <property type="project" value="UniProtKB-KW"/>
</dbReference>
<dbReference type="CDD" id="cd15482">
    <property type="entry name" value="Sialidase_non-viral"/>
    <property type="match status" value="1"/>
</dbReference>
<organism evidence="3 4">
    <name type="scientific">Paenibacillus aurantius</name>
    <dbReference type="NCBI Taxonomy" id="2918900"/>
    <lineage>
        <taxon>Bacteria</taxon>
        <taxon>Bacillati</taxon>
        <taxon>Bacillota</taxon>
        <taxon>Bacilli</taxon>
        <taxon>Bacillales</taxon>
        <taxon>Paenibacillaceae</taxon>
        <taxon>Paenibacillus</taxon>
    </lineage>
</organism>
<dbReference type="InterPro" id="IPR036278">
    <property type="entry name" value="Sialidase_sf"/>
</dbReference>
<keyword evidence="3" id="KW-0378">Hydrolase</keyword>
<gene>
    <name evidence="3" type="ORF">MJA45_18280</name>
</gene>
<evidence type="ECO:0000313" key="4">
    <source>
        <dbReference type="Proteomes" id="UP001305702"/>
    </source>
</evidence>
<feature type="domain" description="Sialidase" evidence="2">
    <location>
        <begin position="129"/>
        <end position="299"/>
    </location>
</feature>
<dbReference type="EC" id="3.2.1.-" evidence="3"/>
<dbReference type="AlphaFoldDB" id="A0AA96LAA5"/>
<feature type="signal peptide" evidence="1">
    <location>
        <begin position="1"/>
        <end position="29"/>
    </location>
</feature>
<proteinExistence type="predicted"/>
<keyword evidence="4" id="KW-1185">Reference proteome</keyword>
<dbReference type="RefSeq" id="WP_315603345.1">
    <property type="nucleotide sequence ID" value="NZ_CP130318.1"/>
</dbReference>
<dbReference type="SUPFAM" id="SSF50939">
    <property type="entry name" value="Sialidases"/>
    <property type="match status" value="1"/>
</dbReference>
<evidence type="ECO:0000313" key="3">
    <source>
        <dbReference type="EMBL" id="WNQ09573.1"/>
    </source>
</evidence>
<dbReference type="Gene3D" id="2.120.10.10">
    <property type="match status" value="1"/>
</dbReference>
<dbReference type="KEGG" id="paun:MJA45_18280"/>
<reference evidence="3 4" key="1">
    <citation type="submission" date="2022-02" db="EMBL/GenBank/DDBJ databases">
        <title>Paenibacillus sp. MBLB1776 Whole Genome Shotgun Sequencing.</title>
        <authorList>
            <person name="Hwang C.Y."/>
            <person name="Cho E.-S."/>
            <person name="Seo M.-J."/>
        </authorList>
    </citation>
    <scope>NUCLEOTIDE SEQUENCE [LARGE SCALE GENOMIC DNA]</scope>
    <source>
        <strain evidence="3 4">MBLB1776</strain>
    </source>
</reference>
<evidence type="ECO:0000256" key="1">
    <source>
        <dbReference type="SAM" id="SignalP"/>
    </source>
</evidence>
<feature type="chain" id="PRO_5041671982" evidence="1">
    <location>
        <begin position="30"/>
        <end position="552"/>
    </location>
</feature>
<dbReference type="Pfam" id="PF13088">
    <property type="entry name" value="BNR_2"/>
    <property type="match status" value="1"/>
</dbReference>
<protein>
    <submittedName>
        <fullName evidence="3">Sialidase family protein</fullName>
        <ecNumber evidence="3">3.2.1.-</ecNumber>
    </submittedName>
</protein>
<accession>A0AA96LAA5</accession>
<evidence type="ECO:0000259" key="2">
    <source>
        <dbReference type="Pfam" id="PF13088"/>
    </source>
</evidence>
<keyword evidence="1" id="KW-0732">Signal</keyword>
<sequence length="552" mass="59088">MGSCRSTRLIWSLCFVLALSVIAGPAASAAPDTLSISYGAEFAVEDGGTATRHLPFLSYVNNKAIVTFSQHPDSVLYPTTDGMRISSDGGATWPTYKQNTDFYLTSIIRLNNGDLMGTSYVTQRVDARNSTMFYWISSDSGTTWTKLTGNVNFPQDQAVNSANWGGFLFHRSILVMPDGSLQGTMYGKYTTDSKYRVLWVKSTDGGANWSVVSTVAYSTTVGNEGFCEPVAIRAADNSLLVVMRTGGTSGGVSYPLYQTRSTNDGLTWSTPVPLPGVDSADAYSVDPDLTMMTNGTLVLSFGRPTTKMLFSLDGSGQMWGAVQTGTFGSTASNYTGVREVSANKLLLISDNSTRTKIIGKYIDVVRSAIPMNGFESDTAGSAPIGFTVVGGNATVVGSPVYAGSKALRINDTSSSVLTNVVKTSTAKSFKTFEAMIRPVSSTNGNIISLNSGANDNAHSVFHVCITADGSVNWYNGSAWTNVAPAGSVTLGAWNKIKIEAVSTSRANLYINDVYKGRMGKWNSFATIDRVRFMSGSTTGTGDDYYVDNLYWD</sequence>
<dbReference type="InterPro" id="IPR011040">
    <property type="entry name" value="Sialidase"/>
</dbReference>
<keyword evidence="3" id="KW-0326">Glycosidase</keyword>
<dbReference type="Proteomes" id="UP001305702">
    <property type="component" value="Chromosome"/>
</dbReference>
<name>A0AA96LAA5_9BACL</name>
<dbReference type="EMBL" id="CP130318">
    <property type="protein sequence ID" value="WNQ09573.1"/>
    <property type="molecule type" value="Genomic_DNA"/>
</dbReference>